<protein>
    <submittedName>
        <fullName evidence="1">Uncharacterized protein</fullName>
    </submittedName>
</protein>
<evidence type="ECO:0000313" key="2">
    <source>
        <dbReference type="Proteomes" id="UP001207468"/>
    </source>
</evidence>
<name>A0ACC0UGQ7_9AGAM</name>
<evidence type="ECO:0000313" key="1">
    <source>
        <dbReference type="EMBL" id="KAI9510904.1"/>
    </source>
</evidence>
<keyword evidence="2" id="KW-1185">Reference proteome</keyword>
<gene>
    <name evidence="1" type="ORF">F5148DRAFT_1298248</name>
</gene>
<comment type="caution">
    <text evidence="1">The sequence shown here is derived from an EMBL/GenBank/DDBJ whole genome shotgun (WGS) entry which is preliminary data.</text>
</comment>
<reference evidence="1" key="1">
    <citation type="submission" date="2021-03" db="EMBL/GenBank/DDBJ databases">
        <title>Evolutionary priming and transition to the ectomycorrhizal habit in an iconic lineage of mushroom-forming fungi: is preadaptation a requirement?</title>
        <authorList>
            <consortium name="DOE Joint Genome Institute"/>
            <person name="Looney B.P."/>
            <person name="Miyauchi S."/>
            <person name="Morin E."/>
            <person name="Drula E."/>
            <person name="Courty P.E."/>
            <person name="Chicoki N."/>
            <person name="Fauchery L."/>
            <person name="Kohler A."/>
            <person name="Kuo A."/>
            <person name="LaButti K."/>
            <person name="Pangilinan J."/>
            <person name="Lipzen A."/>
            <person name="Riley R."/>
            <person name="Andreopoulos W."/>
            <person name="He G."/>
            <person name="Johnson J."/>
            <person name="Barry K.W."/>
            <person name="Grigoriev I.V."/>
            <person name="Nagy L."/>
            <person name="Hibbett D."/>
            <person name="Henrissat B."/>
            <person name="Matheny P.B."/>
            <person name="Labbe J."/>
            <person name="Martin A.F."/>
        </authorList>
    </citation>
    <scope>NUCLEOTIDE SEQUENCE</scope>
    <source>
        <strain evidence="1">BPL698</strain>
    </source>
</reference>
<accession>A0ACC0UGQ7</accession>
<dbReference type="Proteomes" id="UP001207468">
    <property type="component" value="Unassembled WGS sequence"/>
</dbReference>
<sequence length="310" mass="34372">MLIFSPVLSLLALPALVLAAQGSAHERLVKLAAENNGIIKLDTTTFDLLTSPKRDWSASVHFTALDKKRRCGPCREFNPSWVAVAKAWSKVPSSARDSHFFATLEFEENHATFQKMGVQSAPVIMNFRPAAGPRKSAEHGTPVHYDLSSGLDAQPLAEQLSAFTPVPIPFRPPVDWTKWGTVLFFALSGALSFRFVAPVLRNRWVWAIITVFTSLVMTSGYMFTRIRGMPMAAPDGSWIAQGFQTQYGQETTVVATLYGLLSAGFLMLILVAPLQTFAFYLWSGIVFVLFSVLVSFFKVKNRGYPFKLIL</sequence>
<organism evidence="1 2">
    <name type="scientific">Russula earlei</name>
    <dbReference type="NCBI Taxonomy" id="71964"/>
    <lineage>
        <taxon>Eukaryota</taxon>
        <taxon>Fungi</taxon>
        <taxon>Dikarya</taxon>
        <taxon>Basidiomycota</taxon>
        <taxon>Agaricomycotina</taxon>
        <taxon>Agaricomycetes</taxon>
        <taxon>Russulales</taxon>
        <taxon>Russulaceae</taxon>
        <taxon>Russula</taxon>
    </lineage>
</organism>
<dbReference type="EMBL" id="JAGFNK010000032">
    <property type="protein sequence ID" value="KAI9510904.1"/>
    <property type="molecule type" value="Genomic_DNA"/>
</dbReference>
<proteinExistence type="predicted"/>